<gene>
    <name evidence="2" type="ORF">BECKH772A_GA0070896_1011311</name>
    <name evidence="3" type="ORF">BECKH772B_GA0070898_101148</name>
    <name evidence="4" type="ORF">BECKH772C_GA0070978_1011111</name>
</gene>
<keyword evidence="1" id="KW-1133">Transmembrane helix</keyword>
<dbReference type="AlphaFoldDB" id="A0A450UYG0"/>
<organism evidence="3">
    <name type="scientific">Candidatus Kentrum eta</name>
    <dbReference type="NCBI Taxonomy" id="2126337"/>
    <lineage>
        <taxon>Bacteria</taxon>
        <taxon>Pseudomonadati</taxon>
        <taxon>Pseudomonadota</taxon>
        <taxon>Gammaproteobacteria</taxon>
        <taxon>Candidatus Kentrum</taxon>
    </lineage>
</organism>
<dbReference type="EMBL" id="CAADFJ010000111">
    <property type="protein sequence ID" value="VFK03016.1"/>
    <property type="molecule type" value="Genomic_DNA"/>
</dbReference>
<evidence type="ECO:0000313" key="2">
    <source>
        <dbReference type="EMBL" id="VFJ96965.1"/>
    </source>
</evidence>
<name>A0A450UYG0_9GAMM</name>
<keyword evidence="1" id="KW-0472">Membrane</keyword>
<feature type="transmembrane region" description="Helical" evidence="1">
    <location>
        <begin position="39"/>
        <end position="61"/>
    </location>
</feature>
<evidence type="ECO:0000313" key="4">
    <source>
        <dbReference type="EMBL" id="VFK03016.1"/>
    </source>
</evidence>
<feature type="transmembrane region" description="Helical" evidence="1">
    <location>
        <begin position="12"/>
        <end position="33"/>
    </location>
</feature>
<accession>A0A450UYG0</accession>
<proteinExistence type="predicted"/>
<dbReference type="EMBL" id="CAADFI010000114">
    <property type="protein sequence ID" value="VFJ97552.1"/>
    <property type="molecule type" value="Genomic_DNA"/>
</dbReference>
<sequence>MSKLDLAREKIAYLKFWLGIMVAVEVTLTGWLLTNIQSAHWLLILADVLAIIIIGFGGYAIHMRIEAQIARTEEL</sequence>
<dbReference type="EMBL" id="CAADFG010000113">
    <property type="protein sequence ID" value="VFJ96965.1"/>
    <property type="molecule type" value="Genomic_DNA"/>
</dbReference>
<reference evidence="3" key="1">
    <citation type="submission" date="2019-02" db="EMBL/GenBank/DDBJ databases">
        <authorList>
            <person name="Gruber-Vodicka R. H."/>
            <person name="Seah K. B. B."/>
        </authorList>
    </citation>
    <scope>NUCLEOTIDE SEQUENCE</scope>
    <source>
        <strain evidence="4">BECK_SA2B12</strain>
        <strain evidence="2">BECK_SA2B15</strain>
        <strain evidence="3">BECK_SA2B20</strain>
    </source>
</reference>
<evidence type="ECO:0000256" key="1">
    <source>
        <dbReference type="SAM" id="Phobius"/>
    </source>
</evidence>
<evidence type="ECO:0000313" key="3">
    <source>
        <dbReference type="EMBL" id="VFJ97552.1"/>
    </source>
</evidence>
<protein>
    <submittedName>
        <fullName evidence="3">Uncharacterized protein</fullName>
    </submittedName>
</protein>
<keyword evidence="1" id="KW-0812">Transmembrane</keyword>